<comment type="caution">
    <text evidence="1">The sequence shown here is derived from an EMBL/GenBank/DDBJ whole genome shotgun (WGS) entry which is preliminary data.</text>
</comment>
<proteinExistence type="predicted"/>
<dbReference type="EMBL" id="JADJNC010000010">
    <property type="protein sequence ID" value="MBK7422912.1"/>
    <property type="molecule type" value="Genomic_DNA"/>
</dbReference>
<dbReference type="PANTHER" id="PTHR35175">
    <property type="entry name" value="DUF1289 DOMAIN-CONTAINING PROTEIN"/>
    <property type="match status" value="1"/>
</dbReference>
<dbReference type="Proteomes" id="UP000886602">
    <property type="component" value="Unassembled WGS sequence"/>
</dbReference>
<dbReference type="PANTHER" id="PTHR35175:SF2">
    <property type="entry name" value="DUF1289 DOMAIN-CONTAINING PROTEIN"/>
    <property type="match status" value="1"/>
</dbReference>
<name>A0A9D7I8A1_9RHOO</name>
<reference evidence="1" key="1">
    <citation type="submission" date="2020-10" db="EMBL/GenBank/DDBJ databases">
        <title>Connecting structure to function with the recovery of over 1000 high-quality activated sludge metagenome-assembled genomes encoding full-length rRNA genes using long-read sequencing.</title>
        <authorList>
            <person name="Singleton C.M."/>
            <person name="Petriglieri F."/>
            <person name="Kristensen J.M."/>
            <person name="Kirkegaard R.H."/>
            <person name="Michaelsen T.Y."/>
            <person name="Andersen M.H."/>
            <person name="Karst S.M."/>
            <person name="Dueholm M.S."/>
            <person name="Nielsen P.H."/>
            <person name="Albertsen M."/>
        </authorList>
    </citation>
    <scope>NUCLEOTIDE SEQUENCE</scope>
    <source>
        <strain evidence="1">EsbW_18-Q3-R4-48_MAXAC.044</strain>
    </source>
</reference>
<organism evidence="1 2">
    <name type="scientific">Candidatus Propionivibrio dominans</name>
    <dbReference type="NCBI Taxonomy" id="2954373"/>
    <lineage>
        <taxon>Bacteria</taxon>
        <taxon>Pseudomonadati</taxon>
        <taxon>Pseudomonadota</taxon>
        <taxon>Betaproteobacteria</taxon>
        <taxon>Rhodocyclales</taxon>
        <taxon>Rhodocyclaceae</taxon>
        <taxon>Propionivibrio</taxon>
    </lineage>
</organism>
<protein>
    <submittedName>
        <fullName evidence="1">DUF1289 domain-containing protein</fullName>
    </submittedName>
</protein>
<dbReference type="AlphaFoldDB" id="A0A9D7I8A1"/>
<evidence type="ECO:0000313" key="1">
    <source>
        <dbReference type="EMBL" id="MBK7422912.1"/>
    </source>
</evidence>
<dbReference type="Pfam" id="PF06945">
    <property type="entry name" value="DUF1289"/>
    <property type="match status" value="1"/>
</dbReference>
<dbReference type="InterPro" id="IPR010710">
    <property type="entry name" value="DUF1289"/>
</dbReference>
<sequence length="64" mass="7178">MIQARKQKVAESPCINICTLDAANGFCVGCFRTLDEISVWSSASNDERLNILDAVARRREEFSQ</sequence>
<accession>A0A9D7I8A1</accession>
<evidence type="ECO:0000313" key="2">
    <source>
        <dbReference type="Proteomes" id="UP000886602"/>
    </source>
</evidence>
<gene>
    <name evidence="1" type="ORF">IPJ48_07335</name>
</gene>